<dbReference type="Proteomes" id="UP000290958">
    <property type="component" value="Unassembled WGS sequence"/>
</dbReference>
<dbReference type="OrthoDB" id="5490906at2"/>
<comment type="caution">
    <text evidence="2">The sequence shown here is derived from an EMBL/GenBank/DDBJ whole genome shotgun (WGS) entry which is preliminary data.</text>
</comment>
<dbReference type="SUPFAM" id="SSF56935">
    <property type="entry name" value="Porins"/>
    <property type="match status" value="1"/>
</dbReference>
<name>A0A4Q1KH48_9SPHN</name>
<evidence type="ECO:0000256" key="1">
    <source>
        <dbReference type="SAM" id="MobiDB-lite"/>
    </source>
</evidence>
<gene>
    <name evidence="2" type="ORF">EQG66_09235</name>
</gene>
<feature type="region of interest" description="Disordered" evidence="1">
    <location>
        <begin position="1"/>
        <end position="20"/>
    </location>
</feature>
<evidence type="ECO:0000313" key="2">
    <source>
        <dbReference type="EMBL" id="RXR28655.1"/>
    </source>
</evidence>
<reference evidence="3" key="1">
    <citation type="submission" date="2019-01" db="EMBL/GenBank/DDBJ databases">
        <title>Cytophagaceae bacterium strain CAR-16.</title>
        <authorList>
            <person name="Chen W.-M."/>
        </authorList>
    </citation>
    <scope>NUCLEOTIDE SEQUENCE [LARGE SCALE GENOMIC DNA]</scope>
    <source>
        <strain evidence="3">CHR27</strain>
    </source>
</reference>
<dbReference type="AlphaFoldDB" id="A0A4Q1KH48"/>
<proteinExistence type="predicted"/>
<evidence type="ECO:0008006" key="4">
    <source>
        <dbReference type="Google" id="ProtNLM"/>
    </source>
</evidence>
<accession>A0A4Q1KH48</accession>
<protein>
    <recommendedName>
        <fullName evidence="4">TonB-dependent receptor</fullName>
    </recommendedName>
</protein>
<evidence type="ECO:0000313" key="3">
    <source>
        <dbReference type="Proteomes" id="UP000290958"/>
    </source>
</evidence>
<keyword evidence="3" id="KW-1185">Reference proteome</keyword>
<sequence length="380" mass="41869">MRGRGVSGSGTSRLPGEEGAMRGLHFMPGDDWMLMLHGDVSAKYTDHKGPRGDDKYYVTSMAMLTASKDFGGARLAFKSMFSLEPAMRHDGYPNLFATGEVAYGQPLVDRQHPHDLFMELAARLDVDVAPGTSLFLYGGPVGEPALGPSAFMHRGSAANNPEPPISHHWFDSTHITYGVVTAGVSSRRWQIEASTFRGREPDEHRWNIETPKLDSWSIRATWNPTPRWSAHVSHGFLKQPETTHVGEDEHRTTASVHYADGRLSAMAAFSAKNRDPGDTLTAWIAEANYALTAHHALFGRIENVKNAELFPDHHDPLHDVAFRVTKLQAGYAWQTPLGSSPFRLTLGGSANAYLKPAALDAAYGKHPWGYTLFTRLSLGH</sequence>
<organism evidence="2 3">
    <name type="scientific">Sphingobium fluviale</name>
    <dbReference type="NCBI Taxonomy" id="2506423"/>
    <lineage>
        <taxon>Bacteria</taxon>
        <taxon>Pseudomonadati</taxon>
        <taxon>Pseudomonadota</taxon>
        <taxon>Alphaproteobacteria</taxon>
        <taxon>Sphingomonadales</taxon>
        <taxon>Sphingomonadaceae</taxon>
        <taxon>Sphingobium</taxon>
    </lineage>
</organism>
<dbReference type="EMBL" id="SBKP01000008">
    <property type="protein sequence ID" value="RXR28655.1"/>
    <property type="molecule type" value="Genomic_DNA"/>
</dbReference>